<evidence type="ECO:0000313" key="2">
    <source>
        <dbReference type="Proteomes" id="UP001177934"/>
    </source>
</evidence>
<reference evidence="1" key="1">
    <citation type="journal article" date="2023" name="Nat. Commun.">
        <title>Identification of a novel Human Milk Oligosaccharides utilization cluster in the infant gut commensal Bacteroides dorei.</title>
        <authorList>
            <person name="Kijner S."/>
            <person name="Ennis D."/>
            <person name="Shmorak S."/>
            <person name="Florentin A."/>
            <person name="Yassour M."/>
        </authorList>
    </citation>
    <scope>NUCLEOTIDE SEQUENCE</scope>
    <source>
        <strain evidence="1">2</strain>
    </source>
</reference>
<sequence length="55" mass="6339">MNDYESDIIGAYVELEAPWRGYRSAIVIEDYGYQLLVRVSSGAEITVYRDEVCFL</sequence>
<dbReference type="Proteomes" id="UP001177934">
    <property type="component" value="Chromosome"/>
</dbReference>
<evidence type="ECO:0000313" key="1">
    <source>
        <dbReference type="EMBL" id="WHX08944.1"/>
    </source>
</evidence>
<protein>
    <submittedName>
        <fullName evidence="1">Ribonuclease P</fullName>
    </submittedName>
</protein>
<gene>
    <name evidence="1" type="ORF">QNN11_16150</name>
</gene>
<name>A0AA95HN03_9BACT</name>
<dbReference type="AlphaFoldDB" id="A0AA95HN03"/>
<organism evidence="1 2">
    <name type="scientific">Phocaeicola dorei</name>
    <dbReference type="NCBI Taxonomy" id="357276"/>
    <lineage>
        <taxon>Bacteria</taxon>
        <taxon>Pseudomonadati</taxon>
        <taxon>Bacteroidota</taxon>
        <taxon>Bacteroidia</taxon>
        <taxon>Bacteroidales</taxon>
        <taxon>Bacteroidaceae</taxon>
        <taxon>Phocaeicola</taxon>
    </lineage>
</organism>
<proteinExistence type="predicted"/>
<dbReference type="EMBL" id="CP126056">
    <property type="protein sequence ID" value="WHX08944.1"/>
    <property type="molecule type" value="Genomic_DNA"/>
</dbReference>
<accession>A0AA95HN03</accession>